<evidence type="ECO:0000313" key="2">
    <source>
        <dbReference type="Proteomes" id="UP000187429"/>
    </source>
</evidence>
<sequence length="525" mass="60402">MENKTSEIKAETSKHLEPGIFWGKVEDDSDRWIKKFEIYYKNKGWTEKDFVGIAEVHFEGQAKAWFEVYNSKLTSWEVLKTNFKEKFSIDAEETRNMVEERSNNIIEGKNVEKVKIVKYTLPEPSRDSGMYEALINRFDKLSLNIIDFKQDINSAKNTTKYRNAYLCSICKKRGHDEKYCRWRDGNVKNCNTVEVEDNAEELLAVKRDLVEPYNEKNKYSKISEEIINEDPPTQARVRTRKPQLNIKFIEEKAPYSIKDDLGDRKVDITFAQLLKSSADARSELFGLCKPEKLKPMMNLSTENQKISNCRAVVRINGNTYRKIMDMGAACSVISEDLALKLRVYIEKDDTQIIISADGKRNKTVGKIKRLQRTIAGHKFPASVLVIPNAEQEIILGVDWLLAHKAILNLEEKELILPKGEVDVILSLSTNNKITRDEVECYGIGKLKDKIEPQNEFLLTKNLLKEYNEMLVDEIEDLGATKAVKNEIETGEARPIRVRPYKLPHALQDKAISELKGMVQRGIIRS</sequence>
<reference evidence="2" key="1">
    <citation type="submission" date="2017-01" db="EMBL/GenBank/DDBJ databases">
        <authorList>
            <person name="Wang Y."/>
            <person name="White M."/>
            <person name="Kvist S."/>
            <person name="Moncalvo J.-M."/>
        </authorList>
    </citation>
    <scope>NUCLEOTIDE SEQUENCE [LARGE SCALE GENOMIC DNA]</scope>
    <source>
        <strain evidence="2">ID-206-W2</strain>
    </source>
</reference>
<gene>
    <name evidence="1" type="ORF">AYI69_g752</name>
</gene>
<comment type="caution">
    <text evidence="1">The sequence shown here is derived from an EMBL/GenBank/DDBJ whole genome shotgun (WGS) entry which is preliminary data.</text>
</comment>
<dbReference type="CDD" id="cd00303">
    <property type="entry name" value="retropepsin_like"/>
    <property type="match status" value="1"/>
</dbReference>
<organism evidence="1 2">
    <name type="scientific">Smittium culicis</name>
    <dbReference type="NCBI Taxonomy" id="133412"/>
    <lineage>
        <taxon>Eukaryota</taxon>
        <taxon>Fungi</taxon>
        <taxon>Fungi incertae sedis</taxon>
        <taxon>Zoopagomycota</taxon>
        <taxon>Kickxellomycotina</taxon>
        <taxon>Harpellomycetes</taxon>
        <taxon>Harpellales</taxon>
        <taxon>Legeriomycetaceae</taxon>
        <taxon>Smittium</taxon>
    </lineage>
</organism>
<evidence type="ECO:0000313" key="1">
    <source>
        <dbReference type="EMBL" id="OMJ29728.1"/>
    </source>
</evidence>
<dbReference type="Pfam" id="PF08284">
    <property type="entry name" value="RVP_2"/>
    <property type="match status" value="1"/>
</dbReference>
<dbReference type="OrthoDB" id="6784012at2759"/>
<protein>
    <recommendedName>
        <fullName evidence="3">DNA damage-inducible protein 1</fullName>
    </recommendedName>
</protein>
<dbReference type="Gene3D" id="2.40.70.10">
    <property type="entry name" value="Acid Proteases"/>
    <property type="match status" value="1"/>
</dbReference>
<dbReference type="SUPFAM" id="SSF50630">
    <property type="entry name" value="Acid proteases"/>
    <property type="match status" value="1"/>
</dbReference>
<dbReference type="InterPro" id="IPR021109">
    <property type="entry name" value="Peptidase_aspartic_dom_sf"/>
</dbReference>
<dbReference type="Proteomes" id="UP000187429">
    <property type="component" value="Unassembled WGS sequence"/>
</dbReference>
<proteinExistence type="predicted"/>
<accession>A0A1R1YS54</accession>
<keyword evidence="2" id="KW-1185">Reference proteome</keyword>
<evidence type="ECO:0008006" key="3">
    <source>
        <dbReference type="Google" id="ProtNLM"/>
    </source>
</evidence>
<dbReference type="AlphaFoldDB" id="A0A1R1YS54"/>
<dbReference type="EMBL" id="LSSM01000201">
    <property type="protein sequence ID" value="OMJ29728.1"/>
    <property type="molecule type" value="Genomic_DNA"/>
</dbReference>
<name>A0A1R1YS54_9FUNG</name>